<dbReference type="RefSeq" id="WP_147108352.1">
    <property type="nucleotide sequence ID" value="NZ_BJVJ01000028.1"/>
</dbReference>
<dbReference type="InterPro" id="IPR000835">
    <property type="entry name" value="HTH_MarR-typ"/>
</dbReference>
<dbReference type="GO" id="GO:0003700">
    <property type="term" value="F:DNA-binding transcription factor activity"/>
    <property type="evidence" value="ECO:0007669"/>
    <property type="project" value="InterPro"/>
</dbReference>
<dbReference type="InterPro" id="IPR039422">
    <property type="entry name" value="MarR/SlyA-like"/>
</dbReference>
<evidence type="ECO:0000259" key="1">
    <source>
        <dbReference type="PROSITE" id="PS50995"/>
    </source>
</evidence>
<dbReference type="PANTHER" id="PTHR33164">
    <property type="entry name" value="TRANSCRIPTIONAL REGULATOR, MARR FAMILY"/>
    <property type="match status" value="1"/>
</dbReference>
<dbReference type="PANTHER" id="PTHR33164:SF99">
    <property type="entry name" value="MARR FAMILY REGULATORY PROTEIN"/>
    <property type="match status" value="1"/>
</dbReference>
<dbReference type="SMART" id="SM00347">
    <property type="entry name" value="HTH_MARR"/>
    <property type="match status" value="1"/>
</dbReference>
<gene>
    <name evidence="2" type="ORF">PSU4_30260</name>
</gene>
<dbReference type="Pfam" id="PF12802">
    <property type="entry name" value="MarR_2"/>
    <property type="match status" value="1"/>
</dbReference>
<dbReference type="InterPro" id="IPR036390">
    <property type="entry name" value="WH_DNA-bd_sf"/>
</dbReference>
<feature type="domain" description="HTH marR-type" evidence="1">
    <location>
        <begin position="14"/>
        <end position="150"/>
    </location>
</feature>
<dbReference type="Proteomes" id="UP000321685">
    <property type="component" value="Unassembled WGS sequence"/>
</dbReference>
<dbReference type="PROSITE" id="PS50995">
    <property type="entry name" value="HTH_MARR_2"/>
    <property type="match status" value="1"/>
</dbReference>
<name>A0A511DH06_9PSEU</name>
<dbReference type="SUPFAM" id="SSF46785">
    <property type="entry name" value="Winged helix' DNA-binding domain"/>
    <property type="match status" value="1"/>
</dbReference>
<dbReference type="InterPro" id="IPR036388">
    <property type="entry name" value="WH-like_DNA-bd_sf"/>
</dbReference>
<dbReference type="Gene3D" id="1.10.10.10">
    <property type="entry name" value="Winged helix-like DNA-binding domain superfamily/Winged helix DNA-binding domain"/>
    <property type="match status" value="1"/>
</dbReference>
<evidence type="ECO:0000313" key="3">
    <source>
        <dbReference type="Proteomes" id="UP000321685"/>
    </source>
</evidence>
<dbReference type="EMBL" id="BJVJ01000028">
    <property type="protein sequence ID" value="GEL24072.1"/>
    <property type="molecule type" value="Genomic_DNA"/>
</dbReference>
<dbReference type="GO" id="GO:0006950">
    <property type="term" value="P:response to stress"/>
    <property type="evidence" value="ECO:0007669"/>
    <property type="project" value="TreeGrafter"/>
</dbReference>
<dbReference type="AlphaFoldDB" id="A0A511DH06"/>
<sequence length="162" mass="17580">MSDGGTTQWLDDDEMRFWRSFITTATLLESRLNQNLSESHGVTHSDYTILVVLSEAPGRQLRMSVLAELIASSKSRLSHQIARMEKAGLVARQVCDSDGRGVLAALLPAGMELLERAAPTHVTAVRELVISQVTKTEQSSFADALERIQRALSGDDAVAAAS</sequence>
<dbReference type="OrthoDB" id="3254910at2"/>
<keyword evidence="3" id="KW-1185">Reference proteome</keyword>
<protein>
    <submittedName>
        <fullName evidence="2">MarR family transcriptional regulator</fullName>
    </submittedName>
</protein>
<organism evidence="2 3">
    <name type="scientific">Pseudonocardia sulfidoxydans NBRC 16205</name>
    <dbReference type="NCBI Taxonomy" id="1223511"/>
    <lineage>
        <taxon>Bacteria</taxon>
        <taxon>Bacillati</taxon>
        <taxon>Actinomycetota</taxon>
        <taxon>Actinomycetes</taxon>
        <taxon>Pseudonocardiales</taxon>
        <taxon>Pseudonocardiaceae</taxon>
        <taxon>Pseudonocardia</taxon>
    </lineage>
</organism>
<evidence type="ECO:0000313" key="2">
    <source>
        <dbReference type="EMBL" id="GEL24072.1"/>
    </source>
</evidence>
<proteinExistence type="predicted"/>
<accession>A0A511DH06</accession>
<comment type="caution">
    <text evidence="2">The sequence shown here is derived from an EMBL/GenBank/DDBJ whole genome shotgun (WGS) entry which is preliminary data.</text>
</comment>
<reference evidence="2 3" key="1">
    <citation type="submission" date="2019-07" db="EMBL/GenBank/DDBJ databases">
        <title>Whole genome shotgun sequence of Pseudonocardia sulfidoxydans NBRC 16205.</title>
        <authorList>
            <person name="Hosoyama A."/>
            <person name="Uohara A."/>
            <person name="Ohji S."/>
            <person name="Ichikawa N."/>
        </authorList>
    </citation>
    <scope>NUCLEOTIDE SEQUENCE [LARGE SCALE GENOMIC DNA]</scope>
    <source>
        <strain evidence="2 3">NBRC 16205</strain>
    </source>
</reference>